<dbReference type="Gene3D" id="2.40.10.10">
    <property type="entry name" value="Trypsin-like serine proteases"/>
    <property type="match status" value="2"/>
</dbReference>
<dbReference type="GO" id="GO:0006508">
    <property type="term" value="P:proteolysis"/>
    <property type="evidence" value="ECO:0007669"/>
    <property type="project" value="InterPro"/>
</dbReference>
<evidence type="ECO:0008006" key="5">
    <source>
        <dbReference type="Google" id="ProtNLM"/>
    </source>
</evidence>
<keyword evidence="4" id="KW-1185">Reference proteome</keyword>
<reference evidence="3 4" key="1">
    <citation type="submission" date="2018-09" db="EMBL/GenBank/DDBJ databases">
        <title>Nocardia yunnanensis sp. nov., an actinomycete isolated from a soil sample.</title>
        <authorList>
            <person name="Zhang J."/>
        </authorList>
    </citation>
    <scope>NUCLEOTIDE SEQUENCE [LARGE SCALE GENOMIC DNA]</scope>
    <source>
        <strain evidence="3 4">CFHS0054</strain>
    </source>
</reference>
<proteinExistence type="predicted"/>
<sequence>MGRATVVPLLACCTALLTAVMPISAAAPGDSGAPPADLATAVQRDLHIDMPEYLRRAETAQRLADFEKLARAAYPMVFAGVRMDGARALVSLSAGTGYDAAATAASQAGFEVVRVATSVAALQQRRDKIRRWIDTQPRESAHAFVGDGVDIGRNTVVFYTTGTARVPAELGAVDLIVVDQPQTGPGIDDPEIPVTIAGPGEPYVGGQPFRIAFDATHFAKCSLGFNATDAEGHDLALTAGHCDPNNLVDPAAKTAEPHKIYEYSETDIGAELGYFAASAFGPRDYSILRIDADQGARFRNNLIAGDPDQQPAPATPPGGGSAVSLALAATGRTIALDGVAVPVTGMPACKSGSITGFTCGSVDMVGKTFNEGGLPYNDRTVRVEGFFTVITCSVPGDSGGSVISGTKALGLLSGGTTKDRHCAPGDMITAQPVDTVLSENPGLRIRTS</sequence>
<dbReference type="GO" id="GO:0004252">
    <property type="term" value="F:serine-type endopeptidase activity"/>
    <property type="evidence" value="ECO:0007669"/>
    <property type="project" value="InterPro"/>
</dbReference>
<accession>A0A386ZK39</accession>
<evidence type="ECO:0000313" key="4">
    <source>
        <dbReference type="Proteomes" id="UP000267164"/>
    </source>
</evidence>
<feature type="signal peptide" evidence="2">
    <location>
        <begin position="1"/>
        <end position="25"/>
    </location>
</feature>
<dbReference type="InterPro" id="IPR043504">
    <property type="entry name" value="Peptidase_S1_PA_chymotrypsin"/>
</dbReference>
<gene>
    <name evidence="3" type="ORF">D7D52_27730</name>
</gene>
<dbReference type="PROSITE" id="PS00134">
    <property type="entry name" value="TRYPSIN_HIS"/>
    <property type="match status" value="1"/>
</dbReference>
<dbReference type="PROSITE" id="PS00135">
    <property type="entry name" value="TRYPSIN_SER"/>
    <property type="match status" value="1"/>
</dbReference>
<dbReference type="Gene3D" id="3.30.300.50">
    <property type="match status" value="1"/>
</dbReference>
<protein>
    <recommendedName>
        <fullName evidence="5">Protease</fullName>
    </recommendedName>
</protein>
<name>A0A386ZK39_9NOCA</name>
<feature type="chain" id="PRO_5039136097" description="Protease" evidence="2">
    <location>
        <begin position="26"/>
        <end position="448"/>
    </location>
</feature>
<evidence type="ECO:0000313" key="3">
    <source>
        <dbReference type="EMBL" id="AYF76965.1"/>
    </source>
</evidence>
<dbReference type="InterPro" id="IPR009003">
    <property type="entry name" value="Peptidase_S1_PA"/>
</dbReference>
<dbReference type="KEGG" id="nyu:D7D52_27730"/>
<feature type="region of interest" description="Disordered" evidence="1">
    <location>
        <begin position="302"/>
        <end position="321"/>
    </location>
</feature>
<evidence type="ECO:0000256" key="2">
    <source>
        <dbReference type="SAM" id="SignalP"/>
    </source>
</evidence>
<dbReference type="InterPro" id="IPR033116">
    <property type="entry name" value="TRYPSIN_SER"/>
</dbReference>
<dbReference type="AlphaFoldDB" id="A0A386ZK39"/>
<dbReference type="CDD" id="cd21112">
    <property type="entry name" value="alphaLP-like"/>
    <property type="match status" value="1"/>
</dbReference>
<organism evidence="3 4">
    <name type="scientific">Nocardia yunnanensis</name>
    <dbReference type="NCBI Taxonomy" id="2382165"/>
    <lineage>
        <taxon>Bacteria</taxon>
        <taxon>Bacillati</taxon>
        <taxon>Actinomycetota</taxon>
        <taxon>Actinomycetes</taxon>
        <taxon>Mycobacteriales</taxon>
        <taxon>Nocardiaceae</taxon>
        <taxon>Nocardia</taxon>
    </lineage>
</organism>
<dbReference type="Proteomes" id="UP000267164">
    <property type="component" value="Chromosome"/>
</dbReference>
<keyword evidence="2" id="KW-0732">Signal</keyword>
<dbReference type="RefSeq" id="WP_120741003.1">
    <property type="nucleotide sequence ID" value="NZ_CP032568.1"/>
</dbReference>
<dbReference type="OrthoDB" id="8781117at2"/>
<evidence type="ECO:0000256" key="1">
    <source>
        <dbReference type="SAM" id="MobiDB-lite"/>
    </source>
</evidence>
<dbReference type="SUPFAM" id="SSF50494">
    <property type="entry name" value="Trypsin-like serine proteases"/>
    <property type="match status" value="1"/>
</dbReference>
<dbReference type="InterPro" id="IPR018114">
    <property type="entry name" value="TRYPSIN_HIS"/>
</dbReference>
<dbReference type="InterPro" id="IPR035070">
    <property type="entry name" value="Streptogrisin_prodomain"/>
</dbReference>
<dbReference type="EMBL" id="CP032568">
    <property type="protein sequence ID" value="AYF76965.1"/>
    <property type="molecule type" value="Genomic_DNA"/>
</dbReference>